<keyword evidence="2" id="KW-1185">Reference proteome</keyword>
<name>A0ABY7ZL86_9ACTN</name>
<evidence type="ECO:0000313" key="1">
    <source>
        <dbReference type="EMBL" id="WDZ83052.1"/>
    </source>
</evidence>
<gene>
    <name evidence="1" type="ORF">PVK37_21610</name>
</gene>
<accession>A0ABY7ZL86</accession>
<sequence>MPARPDLDAYRPDLDAYRPDLDAYRAAVADLLVEVGALADRHCVQARQALLTDRLGEPALADVLTATPHGLVSARETLLLEVARHRPDPRRRGADLTALVRFFLLTRIDVAWWARSAAYRTDDQVRHDADLVDLDALRRRGLLRFRYRARPAGPAGRFAHAVRRRIDPHRTPHPAGMPLPRARPEVVALLNQVAAEFALAAPAGTPPLRVTGLTRSLEAQHRLRRLGDAAIGPGAHCLGWAVDVAVPRSRHDGAGAVLTTVLLGRQHAGEINVVAQGPGWHLCVAPAAVPRLRRAYEAGRGH</sequence>
<reference evidence="1 2" key="1">
    <citation type="submission" date="2023-02" db="EMBL/GenBank/DDBJ databases">
        <authorList>
            <person name="Mo P."/>
        </authorList>
    </citation>
    <scope>NUCLEOTIDE SEQUENCE [LARGE SCALE GENOMIC DNA]</scope>
    <source>
        <strain evidence="1 2">HUAS 3</strain>
    </source>
</reference>
<dbReference type="Proteomes" id="UP001219605">
    <property type="component" value="Chromosome"/>
</dbReference>
<proteinExistence type="predicted"/>
<dbReference type="RefSeq" id="WP_275029445.1">
    <property type="nucleotide sequence ID" value="NZ_CP118615.1"/>
</dbReference>
<organism evidence="1 2">
    <name type="scientific">Micromonospora cathayae</name>
    <dbReference type="NCBI Taxonomy" id="3028804"/>
    <lineage>
        <taxon>Bacteria</taxon>
        <taxon>Bacillati</taxon>
        <taxon>Actinomycetota</taxon>
        <taxon>Actinomycetes</taxon>
        <taxon>Micromonosporales</taxon>
        <taxon>Micromonosporaceae</taxon>
        <taxon>Micromonospora</taxon>
    </lineage>
</organism>
<dbReference type="EMBL" id="CP118615">
    <property type="protein sequence ID" value="WDZ83052.1"/>
    <property type="molecule type" value="Genomic_DNA"/>
</dbReference>
<evidence type="ECO:0000313" key="2">
    <source>
        <dbReference type="Proteomes" id="UP001219605"/>
    </source>
</evidence>
<protein>
    <submittedName>
        <fullName evidence="1">Uncharacterized protein</fullName>
    </submittedName>
</protein>